<evidence type="ECO:0000313" key="2">
    <source>
        <dbReference type="EMBL" id="NGZ86008.1"/>
    </source>
</evidence>
<evidence type="ECO:0008006" key="4">
    <source>
        <dbReference type="Google" id="ProtNLM"/>
    </source>
</evidence>
<sequence length="249" mass="25885">MHLITSRLLKTLCGLAMLATFQARADTAYTADFSTAALDPGLAASMYKNGAWSPGVVMPWIVSTGSGYLLLAKTVSLPGQPFADGPHVQTQVGVTGDFVATVTADSSYNGAGGAGFFMDSAAGYTGISFGTSWLNDSAGDGYASNGFSAVSTALVTLQIKRVGDTLTKSYKLDGQSDFSLISSLTATTVPGWAIFDLTNYSDQPGAVMFNSFSVMPLAAVPEAETWAMLLLGLALVGARAQSSRRGDRK</sequence>
<evidence type="ECO:0000313" key="3">
    <source>
        <dbReference type="Proteomes" id="UP000666369"/>
    </source>
</evidence>
<comment type="caution">
    <text evidence="2">The sequence shown here is derived from an EMBL/GenBank/DDBJ whole genome shotgun (WGS) entry which is preliminary data.</text>
</comment>
<reference evidence="2 3" key="1">
    <citation type="submission" date="2020-01" db="EMBL/GenBank/DDBJ databases">
        <authorList>
            <person name="Lee S.D."/>
        </authorList>
    </citation>
    <scope>NUCLEOTIDE SEQUENCE [LARGE SCALE GENOMIC DNA]</scope>
    <source>
        <strain evidence="2 3">SAP-35</strain>
    </source>
</reference>
<organism evidence="2 3">
    <name type="scientific">Duganella aceris</name>
    <dbReference type="NCBI Taxonomy" id="2703883"/>
    <lineage>
        <taxon>Bacteria</taxon>
        <taxon>Pseudomonadati</taxon>
        <taxon>Pseudomonadota</taxon>
        <taxon>Betaproteobacteria</taxon>
        <taxon>Burkholderiales</taxon>
        <taxon>Oxalobacteraceae</taxon>
        <taxon>Telluria group</taxon>
        <taxon>Duganella</taxon>
    </lineage>
</organism>
<accession>A0ABX0FND2</accession>
<protein>
    <recommendedName>
        <fullName evidence="4">PEP-CTERM sorting domain-containing protein</fullName>
    </recommendedName>
</protein>
<evidence type="ECO:0000256" key="1">
    <source>
        <dbReference type="SAM" id="SignalP"/>
    </source>
</evidence>
<feature type="signal peptide" evidence="1">
    <location>
        <begin position="1"/>
        <end position="25"/>
    </location>
</feature>
<keyword evidence="3" id="KW-1185">Reference proteome</keyword>
<gene>
    <name evidence="2" type="ORF">GW587_17310</name>
</gene>
<keyword evidence="1" id="KW-0732">Signal</keyword>
<dbReference type="Proteomes" id="UP000666369">
    <property type="component" value="Unassembled WGS sequence"/>
</dbReference>
<name>A0ABX0FND2_9BURK</name>
<dbReference type="RefSeq" id="WP_166105521.1">
    <property type="nucleotide sequence ID" value="NZ_JAADJT010000007.1"/>
</dbReference>
<reference evidence="3" key="2">
    <citation type="submission" date="2023-07" db="EMBL/GenBank/DDBJ databases">
        <title>Duganella aceri sp. nov., isolated from tree sap.</title>
        <authorList>
            <person name="Kim I.S."/>
        </authorList>
    </citation>
    <scope>NUCLEOTIDE SEQUENCE [LARGE SCALE GENOMIC DNA]</scope>
    <source>
        <strain evidence="3">SAP-35</strain>
    </source>
</reference>
<proteinExistence type="predicted"/>
<feature type="chain" id="PRO_5046560701" description="PEP-CTERM sorting domain-containing protein" evidence="1">
    <location>
        <begin position="26"/>
        <end position="249"/>
    </location>
</feature>
<dbReference type="EMBL" id="JAADJT010000007">
    <property type="protein sequence ID" value="NGZ86008.1"/>
    <property type="molecule type" value="Genomic_DNA"/>
</dbReference>